<comment type="similarity">
    <text evidence="3">Belongs to the glycosyltransferase 29 family.</text>
</comment>
<reference evidence="20" key="1">
    <citation type="submission" date="2025-08" db="UniProtKB">
        <authorList>
            <consortium name="RefSeq"/>
        </authorList>
    </citation>
    <scope>IDENTIFICATION</scope>
    <source>
        <tissue evidence="20">Testes</tissue>
    </source>
</reference>
<dbReference type="PANTHER" id="PTHR45941:SF2">
    <property type="entry name" value="ALPHA-N-ACETYLGALACTOSAMINIDE ALPHA-2,6-SIALYLTRANSFERASE 2-LIKE"/>
    <property type="match status" value="1"/>
</dbReference>
<comment type="pathway">
    <text evidence="2">Protein modification; protein glycosylation.</text>
</comment>
<dbReference type="EC" id="2.4.3.3" evidence="14"/>
<evidence type="ECO:0000256" key="11">
    <source>
        <dbReference type="ARBA" id="ARBA00023157"/>
    </source>
</evidence>
<evidence type="ECO:0000256" key="13">
    <source>
        <dbReference type="ARBA" id="ARBA00036348"/>
    </source>
</evidence>
<evidence type="ECO:0000256" key="14">
    <source>
        <dbReference type="ARBA" id="ARBA00039109"/>
    </source>
</evidence>
<evidence type="ECO:0000256" key="12">
    <source>
        <dbReference type="ARBA" id="ARBA00023180"/>
    </source>
</evidence>
<protein>
    <recommendedName>
        <fullName evidence="14">alpha-N-acetylgalactosaminide alpha-2,6-sialyltransferase</fullName>
        <ecNumber evidence="14">2.4.3.3</ecNumber>
    </recommendedName>
</protein>
<evidence type="ECO:0000256" key="18">
    <source>
        <dbReference type="SAM" id="Phobius"/>
    </source>
</evidence>
<evidence type="ECO:0000256" key="17">
    <source>
        <dbReference type="SAM" id="MobiDB-lite"/>
    </source>
</evidence>
<comment type="subcellular location">
    <subcellularLocation>
        <location evidence="1">Golgi apparatus membrane</location>
        <topology evidence="1">Single-pass type II membrane protein</topology>
    </subcellularLocation>
</comment>
<evidence type="ECO:0000313" key="19">
    <source>
        <dbReference type="Proteomes" id="UP000694865"/>
    </source>
</evidence>
<evidence type="ECO:0000256" key="4">
    <source>
        <dbReference type="ARBA" id="ARBA00022676"/>
    </source>
</evidence>
<dbReference type="Gene3D" id="3.90.1480.20">
    <property type="entry name" value="Glycosyl transferase family 29"/>
    <property type="match status" value="1"/>
</dbReference>
<feature type="compositionally biased region" description="Polar residues" evidence="17">
    <location>
        <begin position="128"/>
        <end position="142"/>
    </location>
</feature>
<keyword evidence="7" id="KW-0735">Signal-anchor</keyword>
<keyword evidence="9" id="KW-0333">Golgi apparatus</keyword>
<keyword evidence="8 18" id="KW-1133">Transmembrane helix</keyword>
<accession>A0ABM0GRR7</accession>
<name>A0ABM0GRR7_SACKO</name>
<evidence type="ECO:0000256" key="7">
    <source>
        <dbReference type="ARBA" id="ARBA00022968"/>
    </source>
</evidence>
<evidence type="ECO:0000313" key="20">
    <source>
        <dbReference type="RefSeq" id="XP_002735889.2"/>
    </source>
</evidence>
<gene>
    <name evidence="20" type="primary">LOC100368631</name>
</gene>
<keyword evidence="4" id="KW-0328">Glycosyltransferase</keyword>
<dbReference type="CDD" id="cd23964">
    <property type="entry name" value="GT29_ST6GALNAC1_2"/>
    <property type="match status" value="1"/>
</dbReference>
<comment type="catalytic activity">
    <reaction evidence="13">
        <text>a beta-D-galactosyl-(1-&gt;3)-N-acetyl-alpha-D-galactosaminyl derivative + CMP-N-acetyl-beta-neuraminate = a beta-D-galactosyl-(1-&gt;3)-[N-acetyl-alpha-neuraminyl-(2-&gt;6)]-N-acetyl-alpha-D-galactosaminyl derivative + CMP + H(+)</text>
        <dbReference type="Rhea" id="RHEA:11136"/>
        <dbReference type="ChEBI" id="CHEBI:15378"/>
        <dbReference type="ChEBI" id="CHEBI:57812"/>
        <dbReference type="ChEBI" id="CHEBI:60377"/>
        <dbReference type="ChEBI" id="CHEBI:133470"/>
        <dbReference type="ChEBI" id="CHEBI:140764"/>
        <dbReference type="EC" id="2.4.3.3"/>
    </reaction>
    <physiologicalReaction direction="left-to-right" evidence="13">
        <dbReference type="Rhea" id="RHEA:11137"/>
    </physiologicalReaction>
</comment>
<evidence type="ECO:0000256" key="3">
    <source>
        <dbReference type="ARBA" id="ARBA00006003"/>
    </source>
</evidence>
<feature type="transmembrane region" description="Helical" evidence="18">
    <location>
        <begin position="66"/>
        <end position="85"/>
    </location>
</feature>
<proteinExistence type="inferred from homology"/>
<evidence type="ECO:0000256" key="15">
    <source>
        <dbReference type="ARBA" id="ARBA00050664"/>
    </source>
</evidence>
<evidence type="ECO:0000256" key="1">
    <source>
        <dbReference type="ARBA" id="ARBA00004323"/>
    </source>
</evidence>
<keyword evidence="12" id="KW-0325">Glycoprotein</keyword>
<sequence>MNMKKRQFLANVANKQRFINILGTELEVKEIKVRHAEEDADALIVMTAVDSAVIAPTDFLRSGNRVVKVICTLLVISVFATILYTTHLSTQFWPSTLYESNEHASLSSVIVSAVAENPAENPTHEKGSTSIDHNNVTNSSKVSKPKATAPKTKGIKDENEKLLPNADVFRHEDSYKKYMQCPTTLRNKLIKSKVFKDRFIADIPVLMWDEHKTLEEYNRLSQYWGCYGWQGYGQDLINRTLSYLNSPSHRYMFDNQLNLKGQKSGDNKCIRCAVVGGGGILNGSRKGEEIDSHDYVFRVNIAATKGYEVDVGKKTSFYSYTITTMRNSLLGGRKRGFTVAPHDKETKYLVFPCEISDYILVENRSSNKTEKDFKDTGPKHWGIPKFGKTVKNTDFKMLHPDFQRYMEWYWIRSSRKYKKVNRPSTGALMLIAAIHTCDEVSAYGFGVNFRKYTTHYYDKQYTKFVYYANHDFKQELKLWNDLDAEGIIKLYKRADDK</sequence>
<dbReference type="InterPro" id="IPR038578">
    <property type="entry name" value="GT29-like_sf"/>
</dbReference>
<keyword evidence="11" id="KW-1015">Disulfide bond</keyword>
<dbReference type="RefSeq" id="XP_002735889.2">
    <property type="nucleotide sequence ID" value="XM_002735843.2"/>
</dbReference>
<evidence type="ECO:0000256" key="16">
    <source>
        <dbReference type="ARBA" id="ARBA00052285"/>
    </source>
</evidence>
<feature type="region of interest" description="Disordered" evidence="17">
    <location>
        <begin position="119"/>
        <end position="153"/>
    </location>
</feature>
<evidence type="ECO:0000256" key="9">
    <source>
        <dbReference type="ARBA" id="ARBA00023034"/>
    </source>
</evidence>
<keyword evidence="5" id="KW-0808">Transferase</keyword>
<evidence type="ECO:0000256" key="6">
    <source>
        <dbReference type="ARBA" id="ARBA00022692"/>
    </source>
</evidence>
<keyword evidence="10 18" id="KW-0472">Membrane</keyword>
<evidence type="ECO:0000256" key="10">
    <source>
        <dbReference type="ARBA" id="ARBA00023136"/>
    </source>
</evidence>
<keyword evidence="6 18" id="KW-0812">Transmembrane</keyword>
<dbReference type="GeneID" id="100368631"/>
<comment type="catalytic activity">
    <reaction evidence="15">
        <text>a 3-O-[N-acetyl-alpha-neuraminyl-(2-&gt;3)-beta-D-galactosyl-(1-&gt;3)-N-acetyl-alpha-D-galactosaminyl]-L-threonyl-[protein] + CMP-N-acetyl-beta-neuraminate = a 3-O-{alpha-Neu5Ac-(2-&gt;3)-beta-D-Gal-(1-&gt;3)-[alpha-Neu5Ac-(2-&gt;6)]-alpha-D-GalNAc}-L-threonyl-[protein] + CMP + H(+)</text>
        <dbReference type="Rhea" id="RHEA:81659"/>
        <dbReference type="Rhea" id="RHEA-COMP:14417"/>
        <dbReference type="Rhea" id="RHEA-COMP:16763"/>
        <dbReference type="ChEBI" id="CHEBI:15378"/>
        <dbReference type="ChEBI" id="CHEBI:57812"/>
        <dbReference type="ChEBI" id="CHEBI:60377"/>
        <dbReference type="ChEBI" id="CHEBI:139598"/>
        <dbReference type="ChEBI" id="CHEBI:156398"/>
    </reaction>
    <physiologicalReaction direction="left-to-right" evidence="15">
        <dbReference type="Rhea" id="RHEA:81660"/>
    </physiologicalReaction>
</comment>
<evidence type="ECO:0000256" key="2">
    <source>
        <dbReference type="ARBA" id="ARBA00004922"/>
    </source>
</evidence>
<evidence type="ECO:0000256" key="5">
    <source>
        <dbReference type="ARBA" id="ARBA00022679"/>
    </source>
</evidence>
<dbReference type="Proteomes" id="UP000694865">
    <property type="component" value="Unplaced"/>
</dbReference>
<dbReference type="Pfam" id="PF00777">
    <property type="entry name" value="Glyco_transf_29"/>
    <property type="match status" value="1"/>
</dbReference>
<dbReference type="InterPro" id="IPR001675">
    <property type="entry name" value="Glyco_trans_29"/>
</dbReference>
<keyword evidence="19" id="KW-1185">Reference proteome</keyword>
<evidence type="ECO:0000256" key="8">
    <source>
        <dbReference type="ARBA" id="ARBA00022989"/>
    </source>
</evidence>
<comment type="catalytic activity">
    <reaction evidence="16">
        <text>a 3-O-[N-acetyl-alpha-D-galactosaminyl]-L-threonyl-[protein] + CMP-N-acetyl-beta-neuraminate = a 3-O-[N-acetyl-alpha-neuraminosyl-(2-&gt;6)-N-acetyl-alpha-D-galactosaminyl]-L-threonyl-[protein] + CMP + H(+)</text>
        <dbReference type="Rhea" id="RHEA:81643"/>
        <dbReference type="Rhea" id="RHEA-COMP:11689"/>
        <dbReference type="Rhea" id="RHEA-COMP:19720"/>
        <dbReference type="ChEBI" id="CHEBI:15378"/>
        <dbReference type="ChEBI" id="CHEBI:57812"/>
        <dbReference type="ChEBI" id="CHEBI:60377"/>
        <dbReference type="ChEBI" id="CHEBI:87075"/>
        <dbReference type="ChEBI" id="CHEBI:231970"/>
    </reaction>
    <physiologicalReaction direction="left-to-right" evidence="16">
        <dbReference type="Rhea" id="RHEA:81644"/>
    </physiologicalReaction>
</comment>
<organism evidence="19 20">
    <name type="scientific">Saccoglossus kowalevskii</name>
    <name type="common">Acorn worm</name>
    <dbReference type="NCBI Taxonomy" id="10224"/>
    <lineage>
        <taxon>Eukaryota</taxon>
        <taxon>Metazoa</taxon>
        <taxon>Hemichordata</taxon>
        <taxon>Enteropneusta</taxon>
        <taxon>Harrimaniidae</taxon>
        <taxon>Saccoglossus</taxon>
    </lineage>
</organism>
<dbReference type="PANTHER" id="PTHR45941">
    <property type="entry name" value="ALPHA-N-ACETYLGALACTOSAMINIDE ALPHA-2,6-SIALYLTRANSFERASE 2-LIKE-RELATED"/>
    <property type="match status" value="1"/>
</dbReference>